<dbReference type="AlphaFoldDB" id="A0A7W7K9S6"/>
<protein>
    <submittedName>
        <fullName evidence="1">Uncharacterized protein</fullName>
    </submittedName>
</protein>
<gene>
    <name evidence="1" type="ORF">HNO88_001894</name>
</gene>
<keyword evidence="2" id="KW-1185">Reference proteome</keyword>
<evidence type="ECO:0000313" key="2">
    <source>
        <dbReference type="Proteomes" id="UP000555448"/>
    </source>
</evidence>
<name>A0A7W7K9S6_9SPHN</name>
<accession>A0A7W7K9S6</accession>
<comment type="caution">
    <text evidence="1">The sequence shown here is derived from an EMBL/GenBank/DDBJ whole genome shotgun (WGS) entry which is preliminary data.</text>
</comment>
<dbReference type="Proteomes" id="UP000555448">
    <property type="component" value="Unassembled WGS sequence"/>
</dbReference>
<organism evidence="1 2">
    <name type="scientific">Novosphingobium chloroacetimidivorans</name>
    <dbReference type="NCBI Taxonomy" id="1428314"/>
    <lineage>
        <taxon>Bacteria</taxon>
        <taxon>Pseudomonadati</taxon>
        <taxon>Pseudomonadota</taxon>
        <taxon>Alphaproteobacteria</taxon>
        <taxon>Sphingomonadales</taxon>
        <taxon>Sphingomonadaceae</taxon>
        <taxon>Novosphingobium</taxon>
    </lineage>
</organism>
<reference evidence="1 2" key="1">
    <citation type="submission" date="2020-08" db="EMBL/GenBank/DDBJ databases">
        <title>Functional genomics of gut bacteria from endangered species of beetles.</title>
        <authorList>
            <person name="Carlos-Shanley C."/>
        </authorList>
    </citation>
    <scope>NUCLEOTIDE SEQUENCE [LARGE SCALE GENOMIC DNA]</scope>
    <source>
        <strain evidence="1 2">S00245</strain>
    </source>
</reference>
<evidence type="ECO:0000313" key="1">
    <source>
        <dbReference type="EMBL" id="MBB4858571.1"/>
    </source>
</evidence>
<dbReference type="RefSeq" id="WP_184244347.1">
    <property type="nucleotide sequence ID" value="NZ_JACHLR010000006.1"/>
</dbReference>
<dbReference type="EMBL" id="JACHLR010000006">
    <property type="protein sequence ID" value="MBB4858571.1"/>
    <property type="molecule type" value="Genomic_DNA"/>
</dbReference>
<sequence length="72" mass="8497">MKPHSLRRALVLTSEQARHPYRRSLPPHVFRPFPDEPEAPRDRSLREVFDEDWRSLVSTYCATFIVVTTFLA</sequence>
<proteinExistence type="predicted"/>